<name>A0A1M6SX28_REIAG</name>
<evidence type="ECO:0000256" key="1">
    <source>
        <dbReference type="SAM" id="MobiDB-lite"/>
    </source>
</evidence>
<gene>
    <name evidence="2" type="ORF">SAMN04488028_105189</name>
</gene>
<sequence>MKDSTRQDDDLEQQKIDEGMESIDPTGIGGLDHADQKIDLDDLDIEGLEESMSSED</sequence>
<dbReference type="AlphaFoldDB" id="A0A1M6SX28"/>
<feature type="region of interest" description="Disordered" evidence="1">
    <location>
        <begin position="1"/>
        <end position="56"/>
    </location>
</feature>
<dbReference type="Proteomes" id="UP000184474">
    <property type="component" value="Unassembled WGS sequence"/>
</dbReference>
<dbReference type="RefSeq" id="WP_158584116.1">
    <property type="nucleotide sequence ID" value="NZ_FRAA01000005.1"/>
</dbReference>
<keyword evidence="3" id="KW-1185">Reference proteome</keyword>
<feature type="compositionally biased region" description="Basic and acidic residues" evidence="1">
    <location>
        <begin position="1"/>
        <end position="18"/>
    </location>
</feature>
<evidence type="ECO:0000313" key="3">
    <source>
        <dbReference type="Proteomes" id="UP000184474"/>
    </source>
</evidence>
<dbReference type="EMBL" id="FRAA01000005">
    <property type="protein sequence ID" value="SHK49236.1"/>
    <property type="molecule type" value="Genomic_DNA"/>
</dbReference>
<proteinExistence type="predicted"/>
<feature type="compositionally biased region" description="Acidic residues" evidence="1">
    <location>
        <begin position="41"/>
        <end position="56"/>
    </location>
</feature>
<reference evidence="3" key="1">
    <citation type="submission" date="2016-11" db="EMBL/GenBank/DDBJ databases">
        <authorList>
            <person name="Varghese N."/>
            <person name="Submissions S."/>
        </authorList>
    </citation>
    <scope>NUCLEOTIDE SEQUENCE [LARGE SCALE GENOMIC DNA]</scope>
    <source>
        <strain evidence="3">DSM 26134</strain>
    </source>
</reference>
<organism evidence="2 3">
    <name type="scientific">Reichenbachiella agariperforans</name>
    <dbReference type="NCBI Taxonomy" id="156994"/>
    <lineage>
        <taxon>Bacteria</taxon>
        <taxon>Pseudomonadati</taxon>
        <taxon>Bacteroidota</taxon>
        <taxon>Cytophagia</taxon>
        <taxon>Cytophagales</taxon>
        <taxon>Reichenbachiellaceae</taxon>
        <taxon>Reichenbachiella</taxon>
    </lineage>
</organism>
<accession>A0A1M6SX28</accession>
<protein>
    <submittedName>
        <fullName evidence="2">Uncharacterized protein</fullName>
    </submittedName>
</protein>
<evidence type="ECO:0000313" key="2">
    <source>
        <dbReference type="EMBL" id="SHK49236.1"/>
    </source>
</evidence>